<dbReference type="EMBL" id="EAAA01001286">
    <property type="status" value="NOT_ANNOTATED_CDS"/>
    <property type="molecule type" value="Genomic_DNA"/>
</dbReference>
<dbReference type="HOGENOM" id="CLU_086690_0_0_1"/>
<sequence>PDSVAKRKAMYKVGSPASGGAWKETYKRRCAERFHKSRSKLLDKYRNIVIDETTEEDSLETVMNQELQKMQEECLTPFTGPITFEDVVKTMEEIKQELLEWEAELIFQSENQQMKIEVENHEAIIENGENQVICPICCVNHLEVQINHLKCRCGVNINLRQDAITLSHVKQSLEEGVTSHFNNCHCKPSFKVKTKFLQTNLILTCLACDFMYIVV</sequence>
<protein>
    <recommendedName>
        <fullName evidence="11">RPA-interacting protein C-terminal domain-containing protein</fullName>
    </recommendedName>
</protein>
<dbReference type="Proteomes" id="UP000008144">
    <property type="component" value="Chromosome 14"/>
</dbReference>
<dbReference type="PANTHER" id="PTHR31742">
    <property type="entry name" value="RPA-INTERACTING PROTEIN RPAIN"/>
    <property type="match status" value="1"/>
</dbReference>
<dbReference type="GeneTree" id="ENSGT00390000006416"/>
<evidence type="ECO:0000256" key="5">
    <source>
        <dbReference type="ARBA" id="ARBA00023242"/>
    </source>
</evidence>
<keyword evidence="2" id="KW-0479">Metal-binding</keyword>
<feature type="coiled-coil region" evidence="6">
    <location>
        <begin position="84"/>
        <end position="131"/>
    </location>
</feature>
<dbReference type="GO" id="GO:0005634">
    <property type="term" value="C:nucleus"/>
    <property type="evidence" value="ECO:0000318"/>
    <property type="project" value="GO_Central"/>
</dbReference>
<dbReference type="GO" id="GO:0006606">
    <property type="term" value="P:protein import into nucleus"/>
    <property type="evidence" value="ECO:0000318"/>
    <property type="project" value="GO_Central"/>
</dbReference>
<dbReference type="OMA" id="ACDSWTV"/>
<dbReference type="STRING" id="7719.ENSCINP00000026084"/>
<reference evidence="9" key="2">
    <citation type="journal article" date="2008" name="Genome Biol.">
        <title>Improved genome assembly and evidence-based global gene model set for the chordate Ciona intestinalis: new insight into intron and operon populations.</title>
        <authorList>
            <person name="Satou Y."/>
            <person name="Mineta K."/>
            <person name="Ogasawara M."/>
            <person name="Sasakura Y."/>
            <person name="Shoguchi E."/>
            <person name="Ueno K."/>
            <person name="Yamada L."/>
            <person name="Matsumoto J."/>
            <person name="Wasserscheid J."/>
            <person name="Dewar K."/>
            <person name="Wiley G.B."/>
            <person name="Macmil S.L."/>
            <person name="Roe B.A."/>
            <person name="Zeller R.W."/>
            <person name="Hastings K.E."/>
            <person name="Lemaire P."/>
            <person name="Lindquist E."/>
            <person name="Endo T."/>
            <person name="Hotta K."/>
            <person name="Inaba K."/>
        </authorList>
    </citation>
    <scope>NUCLEOTIDE SEQUENCE [LARGE SCALE GENOMIC DNA]</scope>
    <source>
        <strain evidence="9">wild type</strain>
    </source>
</reference>
<evidence type="ECO:0000313" key="9">
    <source>
        <dbReference type="Ensembl" id="ENSCINP00000026084.2"/>
    </source>
</evidence>
<accession>F6ZWQ3</accession>
<dbReference type="GO" id="GO:0008270">
    <property type="term" value="F:zinc ion binding"/>
    <property type="evidence" value="ECO:0007669"/>
    <property type="project" value="UniProtKB-KW"/>
</dbReference>
<evidence type="ECO:0000259" key="7">
    <source>
        <dbReference type="Pfam" id="PF14766"/>
    </source>
</evidence>
<keyword evidence="5" id="KW-0539">Nucleus</keyword>
<comment type="subcellular location">
    <subcellularLocation>
        <location evidence="1">Nucleus</location>
    </subcellularLocation>
</comment>
<reference evidence="9" key="4">
    <citation type="submission" date="2025-09" db="UniProtKB">
        <authorList>
            <consortium name="Ensembl"/>
        </authorList>
    </citation>
    <scope>IDENTIFICATION</scope>
</reference>
<dbReference type="AlphaFoldDB" id="F6ZWQ3"/>
<evidence type="ECO:0008006" key="11">
    <source>
        <dbReference type="Google" id="ProtNLM"/>
    </source>
</evidence>
<reference evidence="10" key="1">
    <citation type="journal article" date="2002" name="Science">
        <title>The draft genome of Ciona intestinalis: insights into chordate and vertebrate origins.</title>
        <authorList>
            <person name="Dehal P."/>
            <person name="Satou Y."/>
            <person name="Campbell R.K."/>
            <person name="Chapman J."/>
            <person name="Degnan B."/>
            <person name="De Tomaso A."/>
            <person name="Davidson B."/>
            <person name="Di Gregorio A."/>
            <person name="Gelpke M."/>
            <person name="Goodstein D.M."/>
            <person name="Harafuji N."/>
            <person name="Hastings K.E."/>
            <person name="Ho I."/>
            <person name="Hotta K."/>
            <person name="Huang W."/>
            <person name="Kawashima T."/>
            <person name="Lemaire P."/>
            <person name="Martinez D."/>
            <person name="Meinertzhagen I.A."/>
            <person name="Necula S."/>
            <person name="Nonaka M."/>
            <person name="Putnam N."/>
            <person name="Rash S."/>
            <person name="Saiga H."/>
            <person name="Satake M."/>
            <person name="Terry A."/>
            <person name="Yamada L."/>
            <person name="Wang H.G."/>
            <person name="Awazu S."/>
            <person name="Azumi K."/>
            <person name="Boore J."/>
            <person name="Branno M."/>
            <person name="Chin-Bow S."/>
            <person name="DeSantis R."/>
            <person name="Doyle S."/>
            <person name="Francino P."/>
            <person name="Keys D.N."/>
            <person name="Haga S."/>
            <person name="Hayashi H."/>
            <person name="Hino K."/>
            <person name="Imai K.S."/>
            <person name="Inaba K."/>
            <person name="Kano S."/>
            <person name="Kobayashi K."/>
            <person name="Kobayashi M."/>
            <person name="Lee B.I."/>
            <person name="Makabe K.W."/>
            <person name="Manohar C."/>
            <person name="Matassi G."/>
            <person name="Medina M."/>
            <person name="Mochizuki Y."/>
            <person name="Mount S."/>
            <person name="Morishita T."/>
            <person name="Miura S."/>
            <person name="Nakayama A."/>
            <person name="Nishizaka S."/>
            <person name="Nomoto H."/>
            <person name="Ohta F."/>
            <person name="Oishi K."/>
            <person name="Rigoutsos I."/>
            <person name="Sano M."/>
            <person name="Sasaki A."/>
            <person name="Sasakura Y."/>
            <person name="Shoguchi E."/>
            <person name="Shin-i T."/>
            <person name="Spagnuolo A."/>
            <person name="Stainier D."/>
            <person name="Suzuki M.M."/>
            <person name="Tassy O."/>
            <person name="Takatori N."/>
            <person name="Tokuoka M."/>
            <person name="Yagi K."/>
            <person name="Yoshizaki F."/>
            <person name="Wada S."/>
            <person name="Zhang C."/>
            <person name="Hyatt P.D."/>
            <person name="Larimer F."/>
            <person name="Detter C."/>
            <person name="Doggett N."/>
            <person name="Glavina T."/>
            <person name="Hawkins T."/>
            <person name="Richardson P."/>
            <person name="Lucas S."/>
            <person name="Kohara Y."/>
            <person name="Levine M."/>
            <person name="Satoh N."/>
            <person name="Rokhsar D.S."/>
        </authorList>
    </citation>
    <scope>NUCLEOTIDE SEQUENCE [LARGE SCALE GENOMIC DNA]</scope>
</reference>
<evidence type="ECO:0000256" key="1">
    <source>
        <dbReference type="ARBA" id="ARBA00004123"/>
    </source>
</evidence>
<dbReference type="Ensembl" id="ENSCINT00000026330.2">
    <property type="protein sequence ID" value="ENSCINP00000026084.2"/>
    <property type="gene ID" value="ENSCING00000014410.2"/>
</dbReference>
<keyword evidence="6" id="KW-0175">Coiled coil</keyword>
<keyword evidence="3" id="KW-0863">Zinc-finger</keyword>
<dbReference type="InterPro" id="IPR028158">
    <property type="entry name" value="RPA_interact_N_dom"/>
</dbReference>
<dbReference type="FunCoup" id="F6ZWQ3">
    <property type="interactions" value="11"/>
</dbReference>
<dbReference type="Pfam" id="PF14768">
    <property type="entry name" value="RPA_interact_C"/>
    <property type="match status" value="1"/>
</dbReference>
<evidence type="ECO:0000256" key="3">
    <source>
        <dbReference type="ARBA" id="ARBA00022771"/>
    </source>
</evidence>
<dbReference type="PANTHER" id="PTHR31742:SF1">
    <property type="entry name" value="RPA-INTERACTING PROTEIN"/>
    <property type="match status" value="1"/>
</dbReference>
<dbReference type="Pfam" id="PF14766">
    <property type="entry name" value="RPA_interact_N"/>
    <property type="match status" value="1"/>
</dbReference>
<evidence type="ECO:0000256" key="2">
    <source>
        <dbReference type="ARBA" id="ARBA00022723"/>
    </source>
</evidence>
<name>F6ZWQ3_CIOIN</name>
<keyword evidence="10" id="KW-1185">Reference proteome</keyword>
<evidence type="ECO:0000256" key="4">
    <source>
        <dbReference type="ARBA" id="ARBA00022833"/>
    </source>
</evidence>
<reference evidence="9" key="3">
    <citation type="submission" date="2025-08" db="UniProtKB">
        <authorList>
            <consortium name="Ensembl"/>
        </authorList>
    </citation>
    <scope>IDENTIFICATION</scope>
</reference>
<feature type="domain" description="RPA-interacting protein C-terminal" evidence="8">
    <location>
        <begin position="133"/>
        <end position="212"/>
    </location>
</feature>
<evidence type="ECO:0000259" key="8">
    <source>
        <dbReference type="Pfam" id="PF14768"/>
    </source>
</evidence>
<evidence type="ECO:0000256" key="6">
    <source>
        <dbReference type="SAM" id="Coils"/>
    </source>
</evidence>
<evidence type="ECO:0000313" key="10">
    <source>
        <dbReference type="Proteomes" id="UP000008144"/>
    </source>
</evidence>
<keyword evidence="4" id="KW-0862">Zinc</keyword>
<organism evidence="9 10">
    <name type="scientific">Ciona intestinalis</name>
    <name type="common">Transparent sea squirt</name>
    <name type="synonym">Ascidia intestinalis</name>
    <dbReference type="NCBI Taxonomy" id="7719"/>
    <lineage>
        <taxon>Eukaryota</taxon>
        <taxon>Metazoa</taxon>
        <taxon>Chordata</taxon>
        <taxon>Tunicata</taxon>
        <taxon>Ascidiacea</taxon>
        <taxon>Phlebobranchia</taxon>
        <taxon>Cionidae</taxon>
        <taxon>Ciona</taxon>
    </lineage>
</organism>
<feature type="domain" description="RPA-interacting protein N-terminal" evidence="7">
    <location>
        <begin position="7"/>
        <end position="47"/>
    </location>
</feature>
<dbReference type="InParanoid" id="F6ZWQ3"/>
<proteinExistence type="predicted"/>
<dbReference type="InterPro" id="IPR028156">
    <property type="entry name" value="RIP"/>
</dbReference>
<dbReference type="InterPro" id="IPR028159">
    <property type="entry name" value="RPA_interact_C_dom"/>
</dbReference>